<feature type="domain" description="Carrier" evidence="6">
    <location>
        <begin position="582"/>
        <end position="660"/>
    </location>
</feature>
<feature type="active site" description="Proton acceptor; for dehydratase activity" evidence="5">
    <location>
        <position position="1173"/>
    </location>
</feature>
<dbReference type="SMART" id="SM00825">
    <property type="entry name" value="PKS_KS"/>
    <property type="match status" value="2"/>
</dbReference>
<dbReference type="PROSITE" id="PS52019">
    <property type="entry name" value="PKS_MFAS_DH"/>
    <property type="match status" value="2"/>
</dbReference>
<dbReference type="GO" id="GO:0031177">
    <property type="term" value="F:phosphopantetheine binding"/>
    <property type="evidence" value="ECO:0007669"/>
    <property type="project" value="InterPro"/>
</dbReference>
<evidence type="ECO:0000256" key="2">
    <source>
        <dbReference type="ARBA" id="ARBA00022553"/>
    </source>
</evidence>
<organism evidence="9 10">
    <name type="scientific">Cymbomonas tetramitiformis</name>
    <dbReference type="NCBI Taxonomy" id="36881"/>
    <lineage>
        <taxon>Eukaryota</taxon>
        <taxon>Viridiplantae</taxon>
        <taxon>Chlorophyta</taxon>
        <taxon>Pyramimonadophyceae</taxon>
        <taxon>Pyramimonadales</taxon>
        <taxon>Pyramimonadaceae</taxon>
        <taxon>Cymbomonas</taxon>
    </lineage>
</organism>
<dbReference type="Gene3D" id="3.30.300.30">
    <property type="match status" value="1"/>
</dbReference>
<feature type="active site" description="Proton acceptor; for dehydratase activity" evidence="5">
    <location>
        <position position="2870"/>
    </location>
</feature>
<dbReference type="SMART" id="SM01294">
    <property type="entry name" value="PKS_PP_betabranch"/>
    <property type="match status" value="1"/>
</dbReference>
<sequence>MEAPLMEAQSRPTLSVTRGSQTPPLFLRTLIDHYEQTASAHPHREAIILPETKRRITFLQLHRHAISFANGLRQLGVKRGDRFAVWLGNCEEWAVAMLGCAQAGVTLVAFGLDYRGPQARHALKLSEASALLMYGQFGPTDFIAIFDEAAPNWRKEGHFDELPSLKNVFILDKNSWEGVRGYASMLPDIETFEADGPAPHDAQFIYFTSGSTGLPKGVVLSGAQVVANSYFNGLRKGVIGGLDVAAVTQPFSHIGGLVVNFLSQLVHGVTNVMTSAAFDPRAVLQSVQEECCTVMDGVPSQFTIYLNLSDLPSFDLAALCKGAIGAAAIPKELLDSIVGKGLGQSFLCVTFGMTETSPISMHGSPEDSLVIRQNSVGRCNSHAEAKVIDPLGRAVPCGCPGELCIRGFLVTDGGYWQQPDKTIESVDAEGWMHTGDQAVIDVNGFVNITGRLKDLIIRGGENIMPKEIEDNLNFHEAVKEACVVGIPSTLWGEEVCSWVTLKVGFEGTPDLTAELRDFLATRIADFKIPEFVLYTKQFIKTGSGKIQKMAMQKKAIALIKEEAEAKKRASGPTEALQPLLQLGLTERVTEIQSLVTDLVSSTLNLDVDLDQPLMASGMNSRGANTLRAAINDTLGIELPGTLAFDYPSVGTMAGFLAKFIAPEDELLASEEAGGLVGEARGAHNIHVVQYVSQMPVPWHYEDEKLRPFRGDNLRVLPISRSDGYDLQELYDSNPVQFGALLLDVDLFDASPFALSGQEAQMMDPQQRLLLENVQEVLGGDFPRRPEGTNIAAMVGIVNVDYFRLQLKLNDAVSAYTAPGLALGVASGRISYTFGLIGPAASIDTACSSSLLALHGAYSAIHRNECDDGLATGVNLSLTPEASMLFNRSGMMAADGRCKALDNTADGYVRGEGCVVVRLVPLEVEEEERSVGRLAASIINQDGPSSALTAPNGPSQHGAITSALRYIGATPSDMLCLQMHGTGTGLGDPIEVGAAAGALVETRKRSAAPLTLMALKACLGHGEAVAGLMGVVQTLRNFHSWESPALPHLKTMNPHVAFPLGVQRCAGKSRATRVASMLPCLPATCTSLLIGTSSFGFSGTNAHTVVAPGALAVPGAGVPAGCVVREPYRTRFWIAPKMSWLLQSSAVDGAGTAQRKSLVIAPIQGATSVYLWHHIVAGKAIVPGAGFFEIALSGGMLLSKLSSASVTLVANTIPAPLPLPDITGPNTGVIATLSIDASGKMELFSLNAAGSQSRHLMGQYARVSERPKPDSCLVTFPASQRVLGMRERYRASRATLPIASQAHYPCMAEMAGLQYGPAFQLLGLVMREADMAGGVAIGAIDVDDPKCLSGYYVHPAVQDAALQLGIAAHTGDKSIPTRVPASLAALCATGRVRGVAMWAKVAEDKEGADLSVVRDHWLMETSGALLTEANTLTAKSLGGAGASGAAAEPAVPFVQLLYDTQWQACAPSEPPELRPVPCDHKVIRAGLSELCGTSEPMSLRSGVLSKSASRTIAATHRVAAAQGSTFYGSGRMALPMAPVNEFLGMLRSAIGHTALQQADAVNGLVLASRGMYGVVETPCLEVSLSSRLHAAVFRGLVATAEQEVASITAALFDEDNHAAHLGLQEVSGDMHGVARRGGATIVPRLMESWTLPKHENAKYLPMPRGSFKSLLRIGCKRTEKLAPGEMEVKTHATGLNFRDVLNVLGMYPGEPGDPGADMAGIITGMASDLDDGHPLSPYVGQPVFGLGEGVIRTYCTIHEELLRAKPANVGFEGACAVATVFVTVNVLTANFSGPIPGRLPPIGALVHAASGGVGLAASQVLNAGGMATYGTAGSPSKRTVLRQLGQRVQIPSRDTSFSSELAPLGLFPGVVFNSLTSAGMIASTLSCLDVGARWCEIGKREIWSEPAMLNERRDMNYLLVAVDFLTQRMLSESLSWLTVNLANGTFDPLMGVLYSFDQTRDAFMGMSKARHVGKVLIAMPNLPVAGLNTTNLVSGGMGSLGLLISSWMAEMGTLRYVLGGRSGRGGEGLRELMAQSSKASTSFVRWDAGLAEETGWVCRRTLSTANITLLHAGGVLMDSLIDNQNIAKMHGSFAPKIHGLAHLQEGLQATPVASAVLFSSVAALLASSGQANYVAANSALDVWAQASKAVGNTWHSVQWGAWGGGGMASQNASTVGRLERLGMGILEPESGLAALGSLLTHVHQGGAKVVPLGKATANPFNFEKFLAPTGGVGTFVPALYEEFLDCLVEKEDAVGLGGEGGGKVSREQCALMVSSSINDAVEAVIGESVDAGEPLMDAGLDSLGSVELRNALTTKLGLQLPGTLVFDYPSVEAMAEYLVETMVDHLGITDDVDEEDEDTVVEAGLGDLGEAAGFGPSHLAIRACASLRDTKKEMESFDLIGQVPYQRWDTDRDMPVGFASNDKPGMTVRFGGYMHDVDLFDMASAGISAAEATLMDPQQRLMMEAARESLMAMGKIYEGGKPSNNLATFTGVVNNEYAKLQKAFAPTITTYTATGIAFSVVAGRIAYYFGLTGPCAAVDTACSSSLVATHMGYSALQRKESVGAAVGGVNLTLGVEQYCMFNASGMLTPDGRCKTLDKAADGYVRGEGCCLFALAHLTAEPAAPQSLLGLVVGSCLNQDGRSSSLTAPNGPSQQAAIQQGLHSASVTPDVFTCLQMHGTGTALGDPIEVGAAFAVLFKKGKDYKGRPPLEAGSAKSTHGHTEASAGVVGLLHLISRLSGQGGNTLMHLTTVNPHITNVLDMMKPEALLPRQASPFAPMHHGAAVDQHCLAVGGVSSFAFQGTNGHCLAGVAPNEGAQLALGRLSTWERIRVWVHPRASALANLSSPAPKKEGTVRLFGMLGSPLLGYLWDHQVGGRALLPLTASLEAATCGIYSTHRAPDSASIAVVQLSLSQPIELKEKGVGLHSVAVRVVVDAPRGTFEVAAADGHAPGRALGGRAVSGHIRDALSVPVEVAVAAMPPLSANEQSLAQICPWWLMDSMGRPTIKMRRHAAGLITPQLVEQNLQSHRNHPAAMDNCLHVGLSWGAAFPRPGVTRETRVPASVQAFCGQAVGRTLWGVAQEAKLPLSGEGSLVDHCMFGTADWRCVELQGLEARAISAKPAAKTATAKRTASGVPQVAAATSSKTSEFLYVTHAQLGLRAGKRLAASSV</sequence>
<dbReference type="Gene3D" id="3.10.129.110">
    <property type="entry name" value="Polyketide synthase dehydratase"/>
    <property type="match status" value="1"/>
</dbReference>
<dbReference type="GO" id="GO:0006633">
    <property type="term" value="P:fatty acid biosynthetic process"/>
    <property type="evidence" value="ECO:0007669"/>
    <property type="project" value="InterPro"/>
</dbReference>
<dbReference type="InterPro" id="IPR014031">
    <property type="entry name" value="Ketoacyl_synth_C"/>
</dbReference>
<feature type="region of interest" description="N-terminal hotdog fold" evidence="5">
    <location>
        <begin position="2833"/>
        <end position="2969"/>
    </location>
</feature>
<feature type="domain" description="Ketosynthase family 3 (KS3)" evidence="7">
    <location>
        <begin position="682"/>
        <end position="1107"/>
    </location>
</feature>
<dbReference type="GO" id="GO:0004312">
    <property type="term" value="F:fatty acid synthase activity"/>
    <property type="evidence" value="ECO:0007669"/>
    <property type="project" value="TreeGrafter"/>
</dbReference>
<dbReference type="InterPro" id="IPR050091">
    <property type="entry name" value="PKS_NRPS_Biosynth_Enz"/>
</dbReference>
<evidence type="ECO:0000256" key="1">
    <source>
        <dbReference type="ARBA" id="ARBA00022450"/>
    </source>
</evidence>
<dbReference type="Pfam" id="PF00550">
    <property type="entry name" value="PP-binding"/>
    <property type="match status" value="2"/>
</dbReference>
<feature type="domain" description="Ketosynthase family 3 (KS3)" evidence="7">
    <location>
        <begin position="2356"/>
        <end position="2809"/>
    </location>
</feature>
<keyword evidence="3" id="KW-0808">Transferase</keyword>
<dbReference type="PROSITE" id="PS00606">
    <property type="entry name" value="KS3_1"/>
    <property type="match status" value="1"/>
</dbReference>
<feature type="domain" description="PKS/mFAS DH" evidence="8">
    <location>
        <begin position="1138"/>
        <end position="1442"/>
    </location>
</feature>
<dbReference type="SUPFAM" id="SSF47336">
    <property type="entry name" value="ACP-like"/>
    <property type="match status" value="2"/>
</dbReference>
<dbReference type="InterPro" id="IPR000873">
    <property type="entry name" value="AMP-dep_synth/lig_dom"/>
</dbReference>
<dbReference type="SUPFAM" id="SSF51735">
    <property type="entry name" value="NAD(P)-binding Rossmann-fold domains"/>
    <property type="match status" value="2"/>
</dbReference>
<reference evidence="9 10" key="1">
    <citation type="journal article" date="2015" name="Genome Biol. Evol.">
        <title>Comparative Genomics of a Bacterivorous Green Alga Reveals Evolutionary Causalities and Consequences of Phago-Mixotrophic Mode of Nutrition.</title>
        <authorList>
            <person name="Burns J.A."/>
            <person name="Paasch A."/>
            <person name="Narechania A."/>
            <person name="Kim E."/>
        </authorList>
    </citation>
    <scope>NUCLEOTIDE SEQUENCE [LARGE SCALE GENOMIC DNA]</scope>
    <source>
        <strain evidence="9 10">PLY_AMNH</strain>
    </source>
</reference>
<dbReference type="InterPro" id="IPR006162">
    <property type="entry name" value="Ppantetheine_attach_site"/>
</dbReference>
<evidence type="ECO:0000259" key="8">
    <source>
        <dbReference type="PROSITE" id="PS52019"/>
    </source>
</evidence>
<dbReference type="SUPFAM" id="SSF56801">
    <property type="entry name" value="Acetyl-CoA synthetase-like"/>
    <property type="match status" value="1"/>
</dbReference>
<dbReference type="InterPro" id="IPR057326">
    <property type="entry name" value="KR_dom"/>
</dbReference>
<proteinExistence type="predicted"/>
<dbReference type="InterPro" id="IPR011032">
    <property type="entry name" value="GroES-like_sf"/>
</dbReference>
<dbReference type="PROSITE" id="PS52004">
    <property type="entry name" value="KS3_2"/>
    <property type="match status" value="2"/>
</dbReference>
<dbReference type="GO" id="GO:0004315">
    <property type="term" value="F:3-oxoacyl-[acyl-carrier-protein] synthase activity"/>
    <property type="evidence" value="ECO:0007669"/>
    <property type="project" value="InterPro"/>
</dbReference>
<evidence type="ECO:0000256" key="3">
    <source>
        <dbReference type="ARBA" id="ARBA00022679"/>
    </source>
</evidence>
<keyword evidence="10" id="KW-1185">Reference proteome</keyword>
<feature type="domain" description="Carrier" evidence="6">
    <location>
        <begin position="2263"/>
        <end position="2341"/>
    </location>
</feature>
<dbReference type="InterPro" id="IPR045851">
    <property type="entry name" value="AMP-bd_C_sf"/>
</dbReference>
<comment type="caution">
    <text evidence="9">The sequence shown here is derived from an EMBL/GenBank/DDBJ whole genome shotgun (WGS) entry which is preliminary data.</text>
</comment>
<keyword evidence="2" id="KW-0597">Phosphoprotein</keyword>
<dbReference type="InterPro" id="IPR020843">
    <property type="entry name" value="ER"/>
</dbReference>
<evidence type="ECO:0000259" key="7">
    <source>
        <dbReference type="PROSITE" id="PS52004"/>
    </source>
</evidence>
<dbReference type="InterPro" id="IPR014030">
    <property type="entry name" value="Ketoacyl_synth_N"/>
</dbReference>
<dbReference type="CDD" id="cd00833">
    <property type="entry name" value="PKS"/>
    <property type="match status" value="2"/>
</dbReference>
<dbReference type="SUPFAM" id="SSF53901">
    <property type="entry name" value="Thiolase-like"/>
    <property type="match status" value="3"/>
</dbReference>
<dbReference type="Gene3D" id="3.10.129.10">
    <property type="entry name" value="Hotdog Thioesterase"/>
    <property type="match status" value="1"/>
</dbReference>
<feature type="non-terminal residue" evidence="9">
    <location>
        <position position="3168"/>
    </location>
</feature>
<dbReference type="Gene3D" id="3.40.50.12780">
    <property type="entry name" value="N-terminal domain of ligase-like"/>
    <property type="match status" value="1"/>
</dbReference>
<dbReference type="PANTHER" id="PTHR43775:SF37">
    <property type="entry name" value="SI:DKEY-61P9.11"/>
    <property type="match status" value="1"/>
</dbReference>
<dbReference type="InterPro" id="IPR049551">
    <property type="entry name" value="PKS_DH_C"/>
</dbReference>
<dbReference type="Gene3D" id="1.10.1200.10">
    <property type="entry name" value="ACP-like"/>
    <property type="match status" value="2"/>
</dbReference>
<dbReference type="InterPro" id="IPR016039">
    <property type="entry name" value="Thiolase-like"/>
</dbReference>
<feature type="active site" description="Proton donor; for dehydratase activity" evidence="5">
    <location>
        <position position="3034"/>
    </location>
</feature>
<dbReference type="InterPro" id="IPR013968">
    <property type="entry name" value="PKS_KR"/>
</dbReference>
<dbReference type="PROSITE" id="PS00012">
    <property type="entry name" value="PHOSPHOPANTETHEINE"/>
    <property type="match status" value="1"/>
</dbReference>
<evidence type="ECO:0000259" key="6">
    <source>
        <dbReference type="PROSITE" id="PS50075"/>
    </source>
</evidence>
<accession>A0AAE0GKP5</accession>
<evidence type="ECO:0000256" key="5">
    <source>
        <dbReference type="PROSITE-ProRule" id="PRU01363"/>
    </source>
</evidence>
<dbReference type="InterPro" id="IPR036736">
    <property type="entry name" value="ACP-like_sf"/>
</dbReference>
<dbReference type="Pfam" id="PF13602">
    <property type="entry name" value="ADH_zinc_N_2"/>
    <property type="match status" value="1"/>
</dbReference>
<dbReference type="GO" id="GO:0044550">
    <property type="term" value="P:secondary metabolite biosynthetic process"/>
    <property type="evidence" value="ECO:0007669"/>
    <property type="project" value="UniProtKB-ARBA"/>
</dbReference>
<keyword evidence="1" id="KW-0596">Phosphopantetheine</keyword>
<dbReference type="GO" id="GO:0016491">
    <property type="term" value="F:oxidoreductase activity"/>
    <property type="evidence" value="ECO:0007669"/>
    <property type="project" value="InterPro"/>
</dbReference>
<dbReference type="Gene3D" id="3.40.47.10">
    <property type="match status" value="2"/>
</dbReference>
<dbReference type="Pfam" id="PF00501">
    <property type="entry name" value="AMP-binding"/>
    <property type="match status" value="1"/>
</dbReference>
<dbReference type="InterPro" id="IPR018201">
    <property type="entry name" value="Ketoacyl_synth_AS"/>
</dbReference>
<dbReference type="InterPro" id="IPR036291">
    <property type="entry name" value="NAD(P)-bd_dom_sf"/>
</dbReference>
<feature type="domain" description="PKS/mFAS DH" evidence="8">
    <location>
        <begin position="2833"/>
        <end position="3121"/>
    </location>
</feature>
<dbReference type="SMART" id="SM00829">
    <property type="entry name" value="PKS_ER"/>
    <property type="match status" value="1"/>
</dbReference>
<name>A0AAE0GKP5_9CHLO</name>
<dbReference type="SMART" id="SM00823">
    <property type="entry name" value="PKS_PP"/>
    <property type="match status" value="2"/>
</dbReference>
<evidence type="ECO:0000256" key="4">
    <source>
        <dbReference type="ARBA" id="ARBA00023268"/>
    </source>
</evidence>
<dbReference type="InterPro" id="IPR025110">
    <property type="entry name" value="AMP-bd_C"/>
</dbReference>
<dbReference type="CDD" id="cd05195">
    <property type="entry name" value="enoyl_red"/>
    <property type="match status" value="1"/>
</dbReference>
<dbReference type="Pfam" id="PF02801">
    <property type="entry name" value="Ketoacyl-synt_C"/>
    <property type="match status" value="2"/>
</dbReference>
<feature type="region of interest" description="C-terminal hotdog fold" evidence="5">
    <location>
        <begin position="1293"/>
        <end position="1442"/>
    </location>
</feature>
<dbReference type="Gene3D" id="3.40.50.720">
    <property type="entry name" value="NAD(P)-binding Rossmann-like Domain"/>
    <property type="match status" value="2"/>
</dbReference>
<dbReference type="PROSITE" id="PS00455">
    <property type="entry name" value="AMP_BINDING"/>
    <property type="match status" value="1"/>
</dbReference>
<dbReference type="Pfam" id="PF13193">
    <property type="entry name" value="AMP-binding_C"/>
    <property type="match status" value="1"/>
</dbReference>
<keyword evidence="4" id="KW-0511">Multifunctional enzyme</keyword>
<dbReference type="Gene3D" id="3.10.129.120">
    <property type="match status" value="1"/>
</dbReference>
<dbReference type="InterPro" id="IPR020841">
    <property type="entry name" value="PKS_Beta-ketoAc_synthase_dom"/>
</dbReference>
<dbReference type="SMART" id="SM00822">
    <property type="entry name" value="PKS_KR"/>
    <property type="match status" value="1"/>
</dbReference>
<evidence type="ECO:0000313" key="10">
    <source>
        <dbReference type="Proteomes" id="UP001190700"/>
    </source>
</evidence>
<dbReference type="InterPro" id="IPR020845">
    <property type="entry name" value="AMP-binding_CS"/>
</dbReference>
<gene>
    <name evidence="9" type="ORF">CYMTET_12417</name>
</gene>
<dbReference type="InterPro" id="IPR009081">
    <property type="entry name" value="PP-bd_ACP"/>
</dbReference>
<dbReference type="EMBL" id="LGRX02004706">
    <property type="protein sequence ID" value="KAK3279713.1"/>
    <property type="molecule type" value="Genomic_DNA"/>
</dbReference>
<dbReference type="Pfam" id="PF14765">
    <property type="entry name" value="PS-DH"/>
    <property type="match status" value="1"/>
</dbReference>
<protein>
    <submittedName>
        <fullName evidence="9">Uncharacterized protein</fullName>
    </submittedName>
</protein>
<dbReference type="Pfam" id="PF00109">
    <property type="entry name" value="ketoacyl-synt"/>
    <property type="match status" value="2"/>
</dbReference>
<dbReference type="InterPro" id="IPR020806">
    <property type="entry name" value="PKS_PP-bd"/>
</dbReference>
<feature type="active site" description="Proton donor; for dehydratase activity" evidence="5">
    <location>
        <position position="1358"/>
    </location>
</feature>
<dbReference type="InterPro" id="IPR042099">
    <property type="entry name" value="ANL_N_sf"/>
</dbReference>
<dbReference type="SUPFAM" id="SSF50129">
    <property type="entry name" value="GroES-like"/>
    <property type="match status" value="1"/>
</dbReference>
<dbReference type="PROSITE" id="PS50075">
    <property type="entry name" value="CARRIER"/>
    <property type="match status" value="2"/>
</dbReference>
<dbReference type="Pfam" id="PF08659">
    <property type="entry name" value="KR"/>
    <property type="match status" value="1"/>
</dbReference>
<evidence type="ECO:0000313" key="9">
    <source>
        <dbReference type="EMBL" id="KAK3279713.1"/>
    </source>
</evidence>
<dbReference type="PANTHER" id="PTHR43775">
    <property type="entry name" value="FATTY ACID SYNTHASE"/>
    <property type="match status" value="1"/>
</dbReference>
<dbReference type="InterPro" id="IPR042104">
    <property type="entry name" value="PKS_dehydratase_sf"/>
</dbReference>
<dbReference type="Gene3D" id="3.90.180.10">
    <property type="entry name" value="Medium-chain alcohol dehydrogenases, catalytic domain"/>
    <property type="match status" value="1"/>
</dbReference>
<feature type="region of interest" description="C-terminal hotdog fold" evidence="5">
    <location>
        <begin position="2982"/>
        <end position="3121"/>
    </location>
</feature>
<dbReference type="Proteomes" id="UP001190700">
    <property type="component" value="Unassembled WGS sequence"/>
</dbReference>
<feature type="region of interest" description="N-terminal hotdog fold" evidence="5">
    <location>
        <begin position="1138"/>
        <end position="1266"/>
    </location>
</feature>
<dbReference type="InterPro" id="IPR049900">
    <property type="entry name" value="PKS_mFAS_DH"/>
</dbReference>